<dbReference type="Pfam" id="PF00149">
    <property type="entry name" value="Metallophos"/>
    <property type="match status" value="1"/>
</dbReference>
<sequence>MKVAIEGCCHGCLDNIYKSIENKEVELLIICGDFQSVRNDADLQSMSVPEKYKMMGDFQDYYMGKKKAPVFTIFIGGNHESSSYLEELKYGGFVAPRIYYMGRSSVVWYKGLRIGGLSGVYHKNNFMKLSQEKYSFPLNPSSLRSIYHYRKDDYFKLKLLGEANNMIMLTHDWPEGIYNYGDVRQLLKLKPFFKQDIQKRDLGSPFTMSLLSTLRPNYWFSAHLHTKFSAFVDWNVGTAVPKKRRDVDLETKADIAKRVKFDDVKPSCETDLKTSSNPTVEVRSTKTEKLSNKMDDGEILLDMDDEEENQINEDEIILEVKDDYTEKKKEKRQEPKLLKPTHFLALDKCLPRRKYMEVIDIPLSDINHASNKDEMKPFYYDTEYISSFKVIESCKEKLNMLTVEEILYPPLNLYEELIYAKKNYLRSFELMSNEEYDRMFNIGMNSFVQTAKPNEKHYKEYRNPQTEKFKINFLPHDST</sequence>
<dbReference type="VEuPathDB" id="FungiDB:C5L36_0A12940"/>
<dbReference type="PANTHER" id="PTHR12849">
    <property type="entry name" value="RNA LARIAT DEBRANCHING ENZYME"/>
    <property type="match status" value="1"/>
</dbReference>
<dbReference type="STRING" id="4909.A0A2U9R0M1"/>
<dbReference type="Proteomes" id="UP000249293">
    <property type="component" value="Chromosome 1"/>
</dbReference>
<protein>
    <recommendedName>
        <fullName evidence="1">Lariat debranching enzyme C-terminal domain-containing protein</fullName>
    </recommendedName>
</protein>
<dbReference type="SMART" id="SM01124">
    <property type="entry name" value="DBR1"/>
    <property type="match status" value="1"/>
</dbReference>
<dbReference type="GO" id="GO:0000398">
    <property type="term" value="P:mRNA splicing, via spliceosome"/>
    <property type="evidence" value="ECO:0007669"/>
    <property type="project" value="TreeGrafter"/>
</dbReference>
<dbReference type="Pfam" id="PF05011">
    <property type="entry name" value="DBR1"/>
    <property type="match status" value="1"/>
</dbReference>
<evidence type="ECO:0000313" key="3">
    <source>
        <dbReference type="Proteomes" id="UP000249293"/>
    </source>
</evidence>
<dbReference type="InterPro" id="IPR029052">
    <property type="entry name" value="Metallo-depent_PP-like"/>
</dbReference>
<accession>A0A2U9R0M1</accession>
<keyword evidence="3" id="KW-1185">Reference proteome</keyword>
<dbReference type="PANTHER" id="PTHR12849:SF0">
    <property type="entry name" value="LARIAT DEBRANCHING ENZYME"/>
    <property type="match status" value="1"/>
</dbReference>
<dbReference type="RefSeq" id="XP_029320196.1">
    <property type="nucleotide sequence ID" value="XM_029464337.1"/>
</dbReference>
<dbReference type="InterPro" id="IPR007708">
    <property type="entry name" value="DBR1_C"/>
</dbReference>
<proteinExistence type="predicted"/>
<feature type="domain" description="Lariat debranching enzyme C-terminal" evidence="1">
    <location>
        <begin position="332"/>
        <end position="475"/>
    </location>
</feature>
<dbReference type="GeneID" id="40382430"/>
<dbReference type="AlphaFoldDB" id="A0A2U9R0M1"/>
<reference evidence="2 3" key="1">
    <citation type="submission" date="2018-06" db="EMBL/GenBank/DDBJ databases">
        <title>Population genomics shows no distinction between pathogenic Candida krusei and environmental Pichia kudriavzevii: One species, four names.</title>
        <authorList>
            <person name="Douglass A.P."/>
            <person name="Offei B."/>
            <person name="Braun-Galleani S."/>
            <person name="Coughlan A.Y."/>
            <person name="Martos A."/>
            <person name="Ortiz-Merino R.A."/>
            <person name="Byrne K.P."/>
            <person name="Wolfe K.H."/>
        </authorList>
    </citation>
    <scope>NUCLEOTIDE SEQUENCE [LARGE SCALE GENOMIC DNA]</scope>
    <source>
        <strain evidence="2 3">CBS573</strain>
    </source>
</reference>
<dbReference type="GO" id="GO:0008419">
    <property type="term" value="F:RNA lariat debranching enzyme activity"/>
    <property type="evidence" value="ECO:0007669"/>
    <property type="project" value="TreeGrafter"/>
</dbReference>
<dbReference type="EMBL" id="CP028773">
    <property type="protein sequence ID" value="AWU74719.1"/>
    <property type="molecule type" value="Genomic_DNA"/>
</dbReference>
<dbReference type="Gene3D" id="3.60.21.10">
    <property type="match status" value="1"/>
</dbReference>
<gene>
    <name evidence="2" type="ORF">C5L36_0A12940</name>
</gene>
<evidence type="ECO:0000313" key="2">
    <source>
        <dbReference type="EMBL" id="AWU74719.1"/>
    </source>
</evidence>
<dbReference type="InterPro" id="IPR004843">
    <property type="entry name" value="Calcineurin-like_PHP"/>
</dbReference>
<organism evidence="2 3">
    <name type="scientific">Pichia kudriavzevii</name>
    <name type="common">Yeast</name>
    <name type="synonym">Issatchenkia orientalis</name>
    <dbReference type="NCBI Taxonomy" id="4909"/>
    <lineage>
        <taxon>Eukaryota</taxon>
        <taxon>Fungi</taxon>
        <taxon>Dikarya</taxon>
        <taxon>Ascomycota</taxon>
        <taxon>Saccharomycotina</taxon>
        <taxon>Pichiomycetes</taxon>
        <taxon>Pichiales</taxon>
        <taxon>Pichiaceae</taxon>
        <taxon>Pichia</taxon>
    </lineage>
</organism>
<dbReference type="OrthoDB" id="407609at2759"/>
<dbReference type="GO" id="GO:0005634">
    <property type="term" value="C:nucleus"/>
    <property type="evidence" value="ECO:0007669"/>
    <property type="project" value="TreeGrafter"/>
</dbReference>
<dbReference type="KEGG" id="pkz:C5L36_0A12940"/>
<name>A0A2U9R0M1_PICKU</name>
<evidence type="ECO:0000259" key="1">
    <source>
        <dbReference type="SMART" id="SM01124"/>
    </source>
</evidence>
<dbReference type="SUPFAM" id="SSF56300">
    <property type="entry name" value="Metallo-dependent phosphatases"/>
    <property type="match status" value="1"/>
</dbReference>